<dbReference type="InterPro" id="IPR002464">
    <property type="entry name" value="DNA/RNA_helicase_DEAH_CS"/>
</dbReference>
<dbReference type="InterPro" id="IPR014001">
    <property type="entry name" value="Helicase_ATP-bd"/>
</dbReference>
<protein>
    <recommendedName>
        <fullName evidence="2">RNA helicase</fullName>
        <ecNumber evidence="2">3.6.4.13</ecNumber>
    </recommendedName>
</protein>
<dbReference type="PROSITE" id="PS51194">
    <property type="entry name" value="HELICASE_CTER"/>
    <property type="match status" value="1"/>
</dbReference>
<keyword evidence="5 10" id="KW-0347">Helicase</keyword>
<dbReference type="GO" id="GO:0000462">
    <property type="term" value="P:maturation of SSU-rRNA from tricistronic rRNA transcript (SSU-rRNA, 5.8S rRNA, LSU-rRNA)"/>
    <property type="evidence" value="ECO:0007669"/>
    <property type="project" value="TreeGrafter"/>
</dbReference>
<dbReference type="Pfam" id="PF23362">
    <property type="entry name" value="DHX37_C"/>
    <property type="match status" value="1"/>
</dbReference>
<dbReference type="AlphaFoldDB" id="A0A8D8V987"/>
<dbReference type="CDD" id="cd18791">
    <property type="entry name" value="SF2_C_RHA"/>
    <property type="match status" value="1"/>
</dbReference>
<dbReference type="GO" id="GO:0016787">
    <property type="term" value="F:hydrolase activity"/>
    <property type="evidence" value="ECO:0007669"/>
    <property type="project" value="UniProtKB-KW"/>
</dbReference>
<dbReference type="InterPro" id="IPR011709">
    <property type="entry name" value="DEAD-box_helicase_OB_fold"/>
</dbReference>
<keyword evidence="6" id="KW-0067">ATP-binding</keyword>
<feature type="domain" description="Helicase C-terminal" evidence="9">
    <location>
        <begin position="253"/>
        <end position="459"/>
    </location>
</feature>
<dbReference type="GO" id="GO:0005730">
    <property type="term" value="C:nucleolus"/>
    <property type="evidence" value="ECO:0007669"/>
    <property type="project" value="TreeGrafter"/>
</dbReference>
<dbReference type="PANTHER" id="PTHR18934:SF99">
    <property type="entry name" value="ATP-DEPENDENT RNA HELICASE DHX37-RELATED"/>
    <property type="match status" value="1"/>
</dbReference>
<dbReference type="SUPFAM" id="SSF52540">
    <property type="entry name" value="P-loop containing nucleoside triphosphate hydrolases"/>
    <property type="match status" value="1"/>
</dbReference>
<dbReference type="InterPro" id="IPR001650">
    <property type="entry name" value="Helicase_C-like"/>
</dbReference>
<evidence type="ECO:0000259" key="8">
    <source>
        <dbReference type="PROSITE" id="PS51192"/>
    </source>
</evidence>
<name>A0A8D8V987_9HEMI</name>
<keyword evidence="3" id="KW-0547">Nucleotide-binding</keyword>
<dbReference type="Pfam" id="PF07717">
    <property type="entry name" value="OB_NTP_bind"/>
    <property type="match status" value="1"/>
</dbReference>
<evidence type="ECO:0000256" key="7">
    <source>
        <dbReference type="SAM" id="MobiDB-lite"/>
    </source>
</evidence>
<feature type="compositionally biased region" description="Acidic residues" evidence="7">
    <location>
        <begin position="286"/>
        <end position="313"/>
    </location>
</feature>
<dbReference type="InterPro" id="IPR056371">
    <property type="entry name" value="DHX37-like_C"/>
</dbReference>
<dbReference type="PROSITE" id="PS51192">
    <property type="entry name" value="HELICASE_ATP_BIND_1"/>
    <property type="match status" value="1"/>
</dbReference>
<feature type="region of interest" description="Disordered" evidence="7">
    <location>
        <begin position="281"/>
        <end position="313"/>
    </location>
</feature>
<dbReference type="InterPro" id="IPR027417">
    <property type="entry name" value="P-loop_NTPase"/>
</dbReference>
<dbReference type="SMART" id="SM00487">
    <property type="entry name" value="DEXDc"/>
    <property type="match status" value="1"/>
</dbReference>
<dbReference type="SMART" id="SM00490">
    <property type="entry name" value="HELICc"/>
    <property type="match status" value="1"/>
</dbReference>
<dbReference type="PROSITE" id="PS00690">
    <property type="entry name" value="DEAH_ATP_HELICASE"/>
    <property type="match status" value="1"/>
</dbReference>
<evidence type="ECO:0000256" key="5">
    <source>
        <dbReference type="ARBA" id="ARBA00022806"/>
    </source>
</evidence>
<dbReference type="PANTHER" id="PTHR18934">
    <property type="entry name" value="ATP-DEPENDENT RNA HELICASE"/>
    <property type="match status" value="1"/>
</dbReference>
<evidence type="ECO:0000256" key="6">
    <source>
        <dbReference type="ARBA" id="ARBA00022840"/>
    </source>
</evidence>
<sequence length="893" mass="100619">MMMIINTMFCFRSKKLIGITEPRRVAAISMSRRVAEELNLGSDVVSYLIRFEGNVTPRTKIKFMTDGVLLKEIQSDFLLTSYSVIILDEAHERSVYTDILIGLLSRIVPLRAKRGDSLKLIIMSATLRISDFTENARLFKIPPPVIQVDARQFPVTIHFNKKTATDYMQEAFIKACKIHAKLPEGGLLIFVTGQKEVCSLVRKLKHTFPYKKHKDKSKTDKERESFEVKVKDKENNQRDENEDESDHYEDDLSMKRIMDKVKRNKKKNVVTLPEINLDNYAVAPNDDTEGDLLDEEETEDVLEEEDEEEGEGGDLAERVAMYSAATSAPLWVLPLYSLLPTHKQAKVFESIPEGCRLCVVATNVAETSLTIPNVKYVVDTGRTKTRLYDKITGISAFTVTWTSQASANQRAGRAGRQGPGHCYRLYSSAVFNDEFEKFSVPEIQRKPVDDLLLQMKSMSIHRVVNFPFPSAPDVIQLRAGERRLALLGALQPVRVNSKGNKMKNIDEYCSKLTPLGEAMSLFPVSPRFGKMLCLSHQHALLPYTVAIVAALSVQELLLGADSDVARIRTKWAGVNNSLLLGDLMVLLRSVGAAEKANVNGNMEDFCNKHGLRLKAVVETRKLRIQLTNELNVNIPDLDLCVDPDMPPPTDTQARLLRQIALAGMVDQVARLVPDEEKKALGVPKKKPLYAIPEMEEGVYLHSGSVLRKTMPEWVVYEEIFQTGDPGQEKMIMRGITAIEPEWLPIYTPSLCSFSPPLEDPPPRYISSSKKLLCHVNATFGKSGWPLPVVEIDMPKGLDRFKWFAVFLLDGSICPKLSKYVKSLLSTPTTMVKSWASLQRRTEILLQALVQKQTDNVDRLLSLWSTEPAYLRSEYLQWLPESAHNEVTAVWPPV</sequence>
<comment type="similarity">
    <text evidence="1">Belongs to the DEAD box helicase family. DEAH subfamily.</text>
</comment>
<evidence type="ECO:0000256" key="2">
    <source>
        <dbReference type="ARBA" id="ARBA00012552"/>
    </source>
</evidence>
<keyword evidence="4" id="KW-0378">Hydrolase</keyword>
<feature type="compositionally biased region" description="Basic and acidic residues" evidence="7">
    <location>
        <begin position="217"/>
        <end position="239"/>
    </location>
</feature>
<reference evidence="10" key="1">
    <citation type="submission" date="2021-05" db="EMBL/GenBank/DDBJ databases">
        <authorList>
            <person name="Alioto T."/>
            <person name="Alioto T."/>
            <person name="Gomez Garrido J."/>
        </authorList>
    </citation>
    <scope>NUCLEOTIDE SEQUENCE</scope>
</reference>
<feature type="compositionally biased region" description="Acidic residues" evidence="7">
    <location>
        <begin position="240"/>
        <end position="249"/>
    </location>
</feature>
<dbReference type="InterPro" id="IPR048333">
    <property type="entry name" value="HA2_WH"/>
</dbReference>
<feature type="domain" description="Helicase ATP-binding" evidence="8">
    <location>
        <begin position="1"/>
        <end position="145"/>
    </location>
</feature>
<dbReference type="EC" id="3.6.4.13" evidence="2"/>
<dbReference type="Pfam" id="PF21010">
    <property type="entry name" value="HA2_C"/>
    <property type="match status" value="1"/>
</dbReference>
<evidence type="ECO:0000259" key="9">
    <source>
        <dbReference type="PROSITE" id="PS51194"/>
    </source>
</evidence>
<dbReference type="EMBL" id="HBUF01358480">
    <property type="protein sequence ID" value="CAG6719235.1"/>
    <property type="molecule type" value="Transcribed_RNA"/>
</dbReference>
<dbReference type="Gene3D" id="1.20.120.1080">
    <property type="match status" value="1"/>
</dbReference>
<organism evidence="10">
    <name type="scientific">Cacopsylla melanoneura</name>
    <dbReference type="NCBI Taxonomy" id="428564"/>
    <lineage>
        <taxon>Eukaryota</taxon>
        <taxon>Metazoa</taxon>
        <taxon>Ecdysozoa</taxon>
        <taxon>Arthropoda</taxon>
        <taxon>Hexapoda</taxon>
        <taxon>Insecta</taxon>
        <taxon>Pterygota</taxon>
        <taxon>Neoptera</taxon>
        <taxon>Paraneoptera</taxon>
        <taxon>Hemiptera</taxon>
        <taxon>Sternorrhyncha</taxon>
        <taxon>Psylloidea</taxon>
        <taxon>Psyllidae</taxon>
        <taxon>Psyllinae</taxon>
        <taxon>Cacopsylla</taxon>
    </lineage>
</organism>
<evidence type="ECO:0000256" key="1">
    <source>
        <dbReference type="ARBA" id="ARBA00008792"/>
    </source>
</evidence>
<dbReference type="GO" id="GO:0003723">
    <property type="term" value="F:RNA binding"/>
    <property type="evidence" value="ECO:0007669"/>
    <property type="project" value="TreeGrafter"/>
</dbReference>
<evidence type="ECO:0000256" key="3">
    <source>
        <dbReference type="ARBA" id="ARBA00022741"/>
    </source>
</evidence>
<dbReference type="Gene3D" id="3.40.50.300">
    <property type="entry name" value="P-loop containing nucleotide triphosphate hydrolases"/>
    <property type="match status" value="3"/>
</dbReference>
<proteinExistence type="inferred from homology"/>
<dbReference type="GO" id="GO:0005524">
    <property type="term" value="F:ATP binding"/>
    <property type="evidence" value="ECO:0007669"/>
    <property type="project" value="UniProtKB-KW"/>
</dbReference>
<accession>A0A8D8V987</accession>
<evidence type="ECO:0000313" key="10">
    <source>
        <dbReference type="EMBL" id="CAG6719235.1"/>
    </source>
</evidence>
<dbReference type="GO" id="GO:0003724">
    <property type="term" value="F:RNA helicase activity"/>
    <property type="evidence" value="ECO:0007669"/>
    <property type="project" value="UniProtKB-EC"/>
</dbReference>
<dbReference type="SMART" id="SM00847">
    <property type="entry name" value="HA2"/>
    <property type="match status" value="1"/>
</dbReference>
<dbReference type="Pfam" id="PF00271">
    <property type="entry name" value="Helicase_C"/>
    <property type="match status" value="1"/>
</dbReference>
<dbReference type="InterPro" id="IPR007502">
    <property type="entry name" value="Helicase-assoc_dom"/>
</dbReference>
<dbReference type="Pfam" id="PF04408">
    <property type="entry name" value="WHD_HA2"/>
    <property type="match status" value="1"/>
</dbReference>
<feature type="region of interest" description="Disordered" evidence="7">
    <location>
        <begin position="211"/>
        <end position="251"/>
    </location>
</feature>
<evidence type="ECO:0000256" key="4">
    <source>
        <dbReference type="ARBA" id="ARBA00022801"/>
    </source>
</evidence>